<accession>A0A2H9VPA8</accession>
<gene>
    <name evidence="5" type="ORF">CLV57_3303</name>
</gene>
<name>A0A2H9VPA8_9SPHI</name>
<dbReference type="AlphaFoldDB" id="A0A2H9VPA8"/>
<dbReference type="EMBL" id="PGFJ01000002">
    <property type="protein sequence ID" value="PJJ80156.1"/>
    <property type="molecule type" value="Genomic_DNA"/>
</dbReference>
<proteinExistence type="predicted"/>
<comment type="caution">
    <text evidence="5">The sequence shown here is derived from an EMBL/GenBank/DDBJ whole genome shotgun (WGS) entry which is preliminary data.</text>
</comment>
<dbReference type="Pfam" id="PF01022">
    <property type="entry name" value="HTH_5"/>
    <property type="match status" value="1"/>
</dbReference>
<feature type="domain" description="HTH arsR-type" evidence="4">
    <location>
        <begin position="1"/>
        <end position="94"/>
    </location>
</feature>
<dbReference type="InterPro" id="IPR036390">
    <property type="entry name" value="WH_DNA-bd_sf"/>
</dbReference>
<evidence type="ECO:0000313" key="5">
    <source>
        <dbReference type="EMBL" id="PJJ80156.1"/>
    </source>
</evidence>
<dbReference type="OrthoDB" id="9798835at2"/>
<dbReference type="RefSeq" id="WP_100342449.1">
    <property type="nucleotide sequence ID" value="NZ_PGFJ01000002.1"/>
</dbReference>
<reference evidence="5 6" key="1">
    <citation type="submission" date="2017-11" db="EMBL/GenBank/DDBJ databases">
        <title>Genomic Encyclopedia of Archaeal and Bacterial Type Strains, Phase II (KMG-II): From Individual Species to Whole Genera.</title>
        <authorList>
            <person name="Goeker M."/>
        </authorList>
    </citation>
    <scope>NUCLEOTIDE SEQUENCE [LARGE SCALE GENOMIC DNA]</scope>
    <source>
        <strain evidence="5 6">DSM 28175</strain>
    </source>
</reference>
<protein>
    <submittedName>
        <fullName evidence="5">DNA-binding transcriptional ArsR family regulator</fullName>
    </submittedName>
</protein>
<dbReference type="GO" id="GO:0003700">
    <property type="term" value="F:DNA-binding transcription factor activity"/>
    <property type="evidence" value="ECO:0007669"/>
    <property type="project" value="InterPro"/>
</dbReference>
<dbReference type="PROSITE" id="PS50987">
    <property type="entry name" value="HTH_ARSR_2"/>
    <property type="match status" value="1"/>
</dbReference>
<evidence type="ECO:0000313" key="6">
    <source>
        <dbReference type="Proteomes" id="UP000242687"/>
    </source>
</evidence>
<dbReference type="SMART" id="SM00418">
    <property type="entry name" value="HTH_ARSR"/>
    <property type="match status" value="1"/>
</dbReference>
<dbReference type="PRINTS" id="PR00778">
    <property type="entry name" value="HTHARSR"/>
</dbReference>
<dbReference type="PANTHER" id="PTHR33154:SF33">
    <property type="entry name" value="TRANSCRIPTIONAL REPRESSOR SDPR"/>
    <property type="match status" value="1"/>
</dbReference>
<dbReference type="Proteomes" id="UP000242687">
    <property type="component" value="Unassembled WGS sequence"/>
</dbReference>
<dbReference type="PANTHER" id="PTHR33154">
    <property type="entry name" value="TRANSCRIPTIONAL REGULATOR, ARSR FAMILY"/>
    <property type="match status" value="1"/>
</dbReference>
<dbReference type="InterPro" id="IPR051081">
    <property type="entry name" value="HTH_MetalResp_TranReg"/>
</dbReference>
<sequence>MELDAKKVEKISKALGDSYRLQIMAMAKSQDDACLKCACIIDNIGLAQSTISHHLSQLVDADLLIATKDGRNVNYRVNKETMDSYLKFLSAFKS</sequence>
<keyword evidence="2 5" id="KW-0238">DNA-binding</keyword>
<evidence type="ECO:0000256" key="1">
    <source>
        <dbReference type="ARBA" id="ARBA00023015"/>
    </source>
</evidence>
<keyword evidence="6" id="KW-1185">Reference proteome</keyword>
<dbReference type="CDD" id="cd00090">
    <property type="entry name" value="HTH_ARSR"/>
    <property type="match status" value="1"/>
</dbReference>
<dbReference type="InterPro" id="IPR001845">
    <property type="entry name" value="HTH_ArsR_DNA-bd_dom"/>
</dbReference>
<dbReference type="InterPro" id="IPR036388">
    <property type="entry name" value="WH-like_DNA-bd_sf"/>
</dbReference>
<keyword evidence="1" id="KW-0805">Transcription regulation</keyword>
<dbReference type="SUPFAM" id="SSF46785">
    <property type="entry name" value="Winged helix' DNA-binding domain"/>
    <property type="match status" value="1"/>
</dbReference>
<evidence type="ECO:0000259" key="4">
    <source>
        <dbReference type="PROSITE" id="PS50987"/>
    </source>
</evidence>
<dbReference type="Gene3D" id="1.10.10.10">
    <property type="entry name" value="Winged helix-like DNA-binding domain superfamily/Winged helix DNA-binding domain"/>
    <property type="match status" value="1"/>
</dbReference>
<dbReference type="InterPro" id="IPR011991">
    <property type="entry name" value="ArsR-like_HTH"/>
</dbReference>
<dbReference type="NCBIfam" id="NF033788">
    <property type="entry name" value="HTH_metalloreg"/>
    <property type="match status" value="1"/>
</dbReference>
<organism evidence="5 6">
    <name type="scientific">Mucilaginibacter auburnensis</name>
    <dbReference type="NCBI Taxonomy" id="1457233"/>
    <lineage>
        <taxon>Bacteria</taxon>
        <taxon>Pseudomonadati</taxon>
        <taxon>Bacteroidota</taxon>
        <taxon>Sphingobacteriia</taxon>
        <taxon>Sphingobacteriales</taxon>
        <taxon>Sphingobacteriaceae</taxon>
        <taxon>Mucilaginibacter</taxon>
    </lineage>
</organism>
<keyword evidence="3" id="KW-0804">Transcription</keyword>
<evidence type="ECO:0000256" key="2">
    <source>
        <dbReference type="ARBA" id="ARBA00023125"/>
    </source>
</evidence>
<dbReference type="GO" id="GO:0003677">
    <property type="term" value="F:DNA binding"/>
    <property type="evidence" value="ECO:0007669"/>
    <property type="project" value="UniProtKB-KW"/>
</dbReference>
<evidence type="ECO:0000256" key="3">
    <source>
        <dbReference type="ARBA" id="ARBA00023163"/>
    </source>
</evidence>